<dbReference type="Pfam" id="PF08340">
    <property type="entry name" value="YicC-like_C"/>
    <property type="match status" value="1"/>
</dbReference>
<accession>A0A0F5QG70</accession>
<name>A0A0F5QG70_9HYPH</name>
<dbReference type="GO" id="GO:0004521">
    <property type="term" value="F:RNA endonuclease activity"/>
    <property type="evidence" value="ECO:0007669"/>
    <property type="project" value="InterPro"/>
</dbReference>
<evidence type="ECO:0000256" key="2">
    <source>
        <dbReference type="ARBA" id="ARBA00022722"/>
    </source>
</evidence>
<keyword evidence="6" id="KW-0175">Coiled coil</keyword>
<feature type="coiled-coil region" evidence="6">
    <location>
        <begin position="182"/>
        <end position="233"/>
    </location>
</feature>
<evidence type="ECO:0000256" key="6">
    <source>
        <dbReference type="SAM" id="Coils"/>
    </source>
</evidence>
<dbReference type="InterPro" id="IPR013527">
    <property type="entry name" value="YicC-like_N"/>
</dbReference>
<sequence>MTGYARAAGNVPGASFVCEVKSVNGRGLDIRLRLAPGMDALEGDIRQLIGKAAARGSITFNLSVDRDGAGGELVVNKQALDTVLAAIADLSTRIDASPPSLDGILGLRGVLDQHDHPLSPEAEEQLVAAILSCAGQALTQLGASRRQEGAQIATVLLGQLDAIEALVARAEVHPARSRETILARLRQQVADIAADIAIADDRLLQEALLLATKADIREELDRLTAHIASARQLIKGGGAVGRRLDFLAQEFNREANTLCSKANAVELTSIGLDLKATIDQLREQVQNIE</sequence>
<dbReference type="PATRIC" id="fig|1293439.3.peg.755"/>
<evidence type="ECO:0000313" key="9">
    <source>
        <dbReference type="EMBL" id="KKC39688.1"/>
    </source>
</evidence>
<dbReference type="PANTHER" id="PTHR30636:SF3">
    <property type="entry name" value="UPF0701 PROTEIN YICC"/>
    <property type="match status" value="1"/>
</dbReference>
<dbReference type="STRING" id="1293439.WH87_05945"/>
<keyword evidence="4" id="KW-0378">Hydrolase</keyword>
<reference evidence="9 10" key="1">
    <citation type="submission" date="2015-03" db="EMBL/GenBank/DDBJ databases">
        <authorList>
            <person name="Lepp D."/>
            <person name="Hassan Y.I."/>
            <person name="Li X.-Z."/>
            <person name="Zhou T."/>
        </authorList>
    </citation>
    <scope>NUCLEOTIDE SEQUENCE [LARGE SCALE GENOMIC DNA]</scope>
    <source>
        <strain evidence="9 10">E84</strain>
    </source>
</reference>
<comment type="caution">
    <text evidence="9">The sequence shown here is derived from an EMBL/GenBank/DDBJ whole genome shotgun (WGS) entry which is preliminary data.</text>
</comment>
<keyword evidence="3" id="KW-0255">Endonuclease</keyword>
<evidence type="ECO:0000256" key="5">
    <source>
        <dbReference type="ARBA" id="ARBA00035648"/>
    </source>
</evidence>
<proteinExistence type="inferred from homology"/>
<evidence type="ECO:0000259" key="7">
    <source>
        <dbReference type="Pfam" id="PF03755"/>
    </source>
</evidence>
<evidence type="ECO:0000256" key="1">
    <source>
        <dbReference type="ARBA" id="ARBA00001968"/>
    </source>
</evidence>
<feature type="domain" description="Endoribonuclease YicC-like N-terminal" evidence="7">
    <location>
        <begin position="1"/>
        <end position="153"/>
    </location>
</feature>
<keyword evidence="2" id="KW-0540">Nuclease</keyword>
<evidence type="ECO:0008006" key="11">
    <source>
        <dbReference type="Google" id="ProtNLM"/>
    </source>
</evidence>
<dbReference type="NCBIfam" id="TIGR00255">
    <property type="entry name" value="YicC/YloC family endoribonuclease"/>
    <property type="match status" value="1"/>
</dbReference>
<gene>
    <name evidence="9" type="ORF">WH87_05945</name>
</gene>
<dbReference type="Pfam" id="PF03755">
    <property type="entry name" value="YicC-like_N"/>
    <property type="match status" value="1"/>
</dbReference>
<dbReference type="Proteomes" id="UP000033411">
    <property type="component" value="Unassembled WGS sequence"/>
</dbReference>
<dbReference type="InterPro" id="IPR013551">
    <property type="entry name" value="YicC-like_C"/>
</dbReference>
<dbReference type="OrthoDB" id="9771229at2"/>
<organism evidence="9 10">
    <name type="scientific">Devosia epidermidihirudinis</name>
    <dbReference type="NCBI Taxonomy" id="1293439"/>
    <lineage>
        <taxon>Bacteria</taxon>
        <taxon>Pseudomonadati</taxon>
        <taxon>Pseudomonadota</taxon>
        <taxon>Alphaproteobacteria</taxon>
        <taxon>Hyphomicrobiales</taxon>
        <taxon>Devosiaceae</taxon>
        <taxon>Devosia</taxon>
    </lineage>
</organism>
<comment type="cofactor">
    <cofactor evidence="1">
        <name>a divalent metal cation</name>
        <dbReference type="ChEBI" id="CHEBI:60240"/>
    </cofactor>
</comment>
<dbReference type="InterPro" id="IPR005229">
    <property type="entry name" value="YicC/YloC-like"/>
</dbReference>
<comment type="similarity">
    <text evidence="5">Belongs to the YicC/YloC family.</text>
</comment>
<evidence type="ECO:0000259" key="8">
    <source>
        <dbReference type="Pfam" id="PF08340"/>
    </source>
</evidence>
<dbReference type="GO" id="GO:0016787">
    <property type="term" value="F:hydrolase activity"/>
    <property type="evidence" value="ECO:0007669"/>
    <property type="project" value="UniProtKB-KW"/>
</dbReference>
<dbReference type="EMBL" id="LANJ01000011">
    <property type="protein sequence ID" value="KKC39688.1"/>
    <property type="molecule type" value="Genomic_DNA"/>
</dbReference>
<protein>
    <recommendedName>
        <fullName evidence="11">Stress-induced protein</fullName>
    </recommendedName>
</protein>
<evidence type="ECO:0000313" key="10">
    <source>
        <dbReference type="Proteomes" id="UP000033411"/>
    </source>
</evidence>
<keyword evidence="10" id="KW-1185">Reference proteome</keyword>
<evidence type="ECO:0000256" key="4">
    <source>
        <dbReference type="ARBA" id="ARBA00022801"/>
    </source>
</evidence>
<dbReference type="AlphaFoldDB" id="A0A0F5QG70"/>
<evidence type="ECO:0000256" key="3">
    <source>
        <dbReference type="ARBA" id="ARBA00022759"/>
    </source>
</evidence>
<feature type="domain" description="Endoribonuclease YicC-like C-terminal" evidence="8">
    <location>
        <begin position="177"/>
        <end position="289"/>
    </location>
</feature>
<dbReference type="PANTHER" id="PTHR30636">
    <property type="entry name" value="UPF0701 PROTEIN YICC"/>
    <property type="match status" value="1"/>
</dbReference>